<feature type="region of interest" description="Disordered" evidence="1">
    <location>
        <begin position="96"/>
        <end position="130"/>
    </location>
</feature>
<accession>A0A812LCB8</accession>
<reference evidence="2" key="1">
    <citation type="submission" date="2021-02" db="EMBL/GenBank/DDBJ databases">
        <authorList>
            <person name="Dougan E. K."/>
            <person name="Rhodes N."/>
            <person name="Thang M."/>
            <person name="Chan C."/>
        </authorList>
    </citation>
    <scope>NUCLEOTIDE SEQUENCE</scope>
</reference>
<dbReference type="AlphaFoldDB" id="A0A812LCB8"/>
<evidence type="ECO:0000256" key="1">
    <source>
        <dbReference type="SAM" id="MobiDB-lite"/>
    </source>
</evidence>
<evidence type="ECO:0000313" key="3">
    <source>
        <dbReference type="Proteomes" id="UP000601435"/>
    </source>
</evidence>
<sequence length="130" mass="13759">MPKSASHVGLVWRALEIIQGGPIEGESSIKVAGGRFGRTPGKGRPAGPAGTQTPCAVPDPPRAQAQVSTSPEVQLKMPAAQEPLLDFLRDPSRLICIRPRGRDAGDSSPEPEEHYPSNRKHQGGPPLPGF</sequence>
<proteinExistence type="predicted"/>
<dbReference type="EMBL" id="CAJNJA010008646">
    <property type="protein sequence ID" value="CAE7238873.1"/>
    <property type="molecule type" value="Genomic_DNA"/>
</dbReference>
<keyword evidence="3" id="KW-1185">Reference proteome</keyword>
<feature type="region of interest" description="Disordered" evidence="1">
    <location>
        <begin position="26"/>
        <end position="71"/>
    </location>
</feature>
<gene>
    <name evidence="2" type="ORF">SNEC2469_LOCUS4178</name>
</gene>
<dbReference type="Proteomes" id="UP000601435">
    <property type="component" value="Unassembled WGS sequence"/>
</dbReference>
<name>A0A812LCB8_9DINO</name>
<comment type="caution">
    <text evidence="2">The sequence shown here is derived from an EMBL/GenBank/DDBJ whole genome shotgun (WGS) entry which is preliminary data.</text>
</comment>
<feature type="compositionally biased region" description="Basic and acidic residues" evidence="1">
    <location>
        <begin position="100"/>
        <end position="116"/>
    </location>
</feature>
<protein>
    <submittedName>
        <fullName evidence="2">Uncharacterized protein</fullName>
    </submittedName>
</protein>
<organism evidence="2 3">
    <name type="scientific">Symbiodinium necroappetens</name>
    <dbReference type="NCBI Taxonomy" id="1628268"/>
    <lineage>
        <taxon>Eukaryota</taxon>
        <taxon>Sar</taxon>
        <taxon>Alveolata</taxon>
        <taxon>Dinophyceae</taxon>
        <taxon>Suessiales</taxon>
        <taxon>Symbiodiniaceae</taxon>
        <taxon>Symbiodinium</taxon>
    </lineage>
</organism>
<evidence type="ECO:0000313" key="2">
    <source>
        <dbReference type="EMBL" id="CAE7238873.1"/>
    </source>
</evidence>